<dbReference type="EMBL" id="BLWC01000001">
    <property type="protein sequence ID" value="GFM96591.1"/>
    <property type="molecule type" value="Genomic_DNA"/>
</dbReference>
<dbReference type="GO" id="GO:0050660">
    <property type="term" value="F:flavin adenine dinucleotide binding"/>
    <property type="evidence" value="ECO:0007669"/>
    <property type="project" value="InterPro"/>
</dbReference>
<dbReference type="AlphaFoldDB" id="A0A7J0C2A9"/>
<dbReference type="NCBIfam" id="TIGR02352">
    <property type="entry name" value="thiamin_ThiO"/>
    <property type="match status" value="1"/>
</dbReference>
<dbReference type="SUPFAM" id="SSF54373">
    <property type="entry name" value="FAD-linked reductases, C-terminal domain"/>
    <property type="match status" value="1"/>
</dbReference>
<evidence type="ECO:0000313" key="11">
    <source>
        <dbReference type="Proteomes" id="UP000498980"/>
    </source>
</evidence>
<keyword evidence="7" id="KW-1133">Transmembrane helix</keyword>
<reference evidence="10 12" key="2">
    <citation type="submission" date="2020-07" db="EMBL/GenBank/DDBJ databases">
        <title>Sequencing the genomes of 1000 actinobacteria strains.</title>
        <authorList>
            <person name="Klenk H.-P."/>
        </authorList>
    </citation>
    <scope>NUCLEOTIDE SEQUENCE [LARGE SCALE GENOMIC DNA]</scope>
    <source>
        <strain evidence="10 12">DSM 41455</strain>
    </source>
</reference>
<keyword evidence="3 10" id="KW-0560">Oxidoreductase</keyword>
<feature type="transmembrane region" description="Helical" evidence="7">
    <location>
        <begin position="12"/>
        <end position="29"/>
    </location>
</feature>
<dbReference type="InterPro" id="IPR012727">
    <property type="entry name" value="Gly_oxidase_ThiO"/>
</dbReference>
<name>A0A7J0C2A9_9ACTN</name>
<evidence type="ECO:0000259" key="8">
    <source>
        <dbReference type="Pfam" id="PF01266"/>
    </source>
</evidence>
<dbReference type="FunFam" id="3.30.9.10:FF:000003">
    <property type="entry name" value="Glycine oxidase ThiO"/>
    <property type="match status" value="1"/>
</dbReference>
<sequence>MRAPRNGNGCDVLVIGGGIIGLVTAWRAAQRGLRTVVADPGPGGGAASVAAGMLAAVTELHYGEQTLLGLNVASAARYPAFAAELEEASGQEIGFRACGTLAVALDSDDRAHLRELHALQRRSGLESEWLTGRECRRLEPMLAPGVRGGLRVDGDHQVDPRRLAAALLTACERAGVVFHRAWAERLTVTHGRATGAVLAGGTGLRADQVVLAAGSLSGRLAGLPEEIVPPVRPVKGQVLRLTVPPAYAPFLSRTVRAVVRGSHLYLVPRENGELVVGATSEELGWDTTVTAGGVYELLRDAHELMPGITELPLTETRAGLRPASPDNAPLLGPTALPGLHLATGHHRNGVLLTPVTGEVMAHVLTTGELPEVGRAFTPGRFTPPTSAAPVRQEQPA</sequence>
<dbReference type="GO" id="GO:0009229">
    <property type="term" value="P:thiamine diphosphate biosynthetic process"/>
    <property type="evidence" value="ECO:0007669"/>
    <property type="project" value="UniProtKB-UniPathway"/>
</dbReference>
<evidence type="ECO:0000256" key="1">
    <source>
        <dbReference type="ARBA" id="ARBA00004948"/>
    </source>
</evidence>
<dbReference type="InterPro" id="IPR036188">
    <property type="entry name" value="FAD/NAD-bd_sf"/>
</dbReference>
<evidence type="ECO:0000313" key="12">
    <source>
        <dbReference type="Proteomes" id="UP000530403"/>
    </source>
</evidence>
<dbReference type="EC" id="1.4.3.19" evidence="5"/>
<comment type="catalytic activity">
    <reaction evidence="4">
        <text>glycine + O2 + H2O = glyoxylate + H2O2 + NH4(+)</text>
        <dbReference type="Rhea" id="RHEA:11532"/>
        <dbReference type="ChEBI" id="CHEBI:15377"/>
        <dbReference type="ChEBI" id="CHEBI:15379"/>
        <dbReference type="ChEBI" id="CHEBI:16240"/>
        <dbReference type="ChEBI" id="CHEBI:28938"/>
        <dbReference type="ChEBI" id="CHEBI:36655"/>
        <dbReference type="ChEBI" id="CHEBI:57305"/>
        <dbReference type="EC" id="1.4.3.19"/>
    </reaction>
</comment>
<proteinExistence type="predicted"/>
<dbReference type="UniPathway" id="UPA00060"/>
<keyword evidence="7" id="KW-0472">Membrane</keyword>
<dbReference type="GO" id="GO:0009228">
    <property type="term" value="P:thiamine biosynthetic process"/>
    <property type="evidence" value="ECO:0007669"/>
    <property type="project" value="UniProtKB-KW"/>
</dbReference>
<dbReference type="Proteomes" id="UP000498980">
    <property type="component" value="Unassembled WGS sequence"/>
</dbReference>
<evidence type="ECO:0000256" key="5">
    <source>
        <dbReference type="ARBA" id="ARBA00050018"/>
    </source>
</evidence>
<evidence type="ECO:0000313" key="10">
    <source>
        <dbReference type="EMBL" id="NYE40316.1"/>
    </source>
</evidence>
<dbReference type="PANTHER" id="PTHR13847:SF289">
    <property type="entry name" value="GLYCINE OXIDASE"/>
    <property type="match status" value="1"/>
</dbReference>
<reference evidence="9 11" key="1">
    <citation type="submission" date="2020-05" db="EMBL/GenBank/DDBJ databases">
        <title>Whole genome shotgun sequence of Streptomyces fulvorobeus NBRC 15897.</title>
        <authorList>
            <person name="Komaki H."/>
            <person name="Tamura T."/>
        </authorList>
    </citation>
    <scope>NUCLEOTIDE SEQUENCE [LARGE SCALE GENOMIC DNA]</scope>
    <source>
        <strain evidence="9 11">NBRC 15897</strain>
    </source>
</reference>
<evidence type="ECO:0000256" key="4">
    <source>
        <dbReference type="ARBA" id="ARBA00049872"/>
    </source>
</evidence>
<evidence type="ECO:0000256" key="3">
    <source>
        <dbReference type="ARBA" id="ARBA00023002"/>
    </source>
</evidence>
<dbReference type="Gene3D" id="3.30.9.10">
    <property type="entry name" value="D-Amino Acid Oxidase, subunit A, domain 2"/>
    <property type="match status" value="1"/>
</dbReference>
<dbReference type="GO" id="GO:0005737">
    <property type="term" value="C:cytoplasm"/>
    <property type="evidence" value="ECO:0007669"/>
    <property type="project" value="TreeGrafter"/>
</dbReference>
<dbReference type="RefSeq" id="WP_173312718.1">
    <property type="nucleotide sequence ID" value="NZ_BAAAUE010000007.1"/>
</dbReference>
<gene>
    <name evidence="9" type="primary">thiO</name>
    <name evidence="10" type="ORF">HEB29_001327</name>
    <name evidence="9" type="ORF">Sfulv_14020</name>
</gene>
<dbReference type="Proteomes" id="UP000530403">
    <property type="component" value="Unassembled WGS sequence"/>
</dbReference>
<dbReference type="SUPFAM" id="SSF51905">
    <property type="entry name" value="FAD/NAD(P)-binding domain"/>
    <property type="match status" value="1"/>
</dbReference>
<dbReference type="PANTHER" id="PTHR13847">
    <property type="entry name" value="SARCOSINE DEHYDROGENASE-RELATED"/>
    <property type="match status" value="1"/>
</dbReference>
<comment type="pathway">
    <text evidence="1">Cofactor biosynthesis; thiamine diphosphate biosynthesis.</text>
</comment>
<dbReference type="GO" id="GO:0043799">
    <property type="term" value="F:glycine oxidase activity"/>
    <property type="evidence" value="ECO:0007669"/>
    <property type="project" value="UniProtKB-EC"/>
</dbReference>
<evidence type="ECO:0000256" key="7">
    <source>
        <dbReference type="SAM" id="Phobius"/>
    </source>
</evidence>
<accession>A0A7J0C2A9</accession>
<keyword evidence="7" id="KW-0812">Transmembrane</keyword>
<evidence type="ECO:0000256" key="2">
    <source>
        <dbReference type="ARBA" id="ARBA00022977"/>
    </source>
</evidence>
<evidence type="ECO:0000313" key="9">
    <source>
        <dbReference type="EMBL" id="GFM96591.1"/>
    </source>
</evidence>
<dbReference type="EMBL" id="JACCCF010000001">
    <property type="protein sequence ID" value="NYE40316.1"/>
    <property type="molecule type" value="Genomic_DNA"/>
</dbReference>
<feature type="region of interest" description="Disordered" evidence="6">
    <location>
        <begin position="374"/>
        <end position="396"/>
    </location>
</feature>
<comment type="caution">
    <text evidence="9">The sequence shown here is derived from an EMBL/GenBank/DDBJ whole genome shotgun (WGS) entry which is preliminary data.</text>
</comment>
<keyword evidence="2" id="KW-0784">Thiamine biosynthesis</keyword>
<evidence type="ECO:0000256" key="6">
    <source>
        <dbReference type="SAM" id="MobiDB-lite"/>
    </source>
</evidence>
<dbReference type="Pfam" id="PF01266">
    <property type="entry name" value="DAO"/>
    <property type="match status" value="1"/>
</dbReference>
<dbReference type="InterPro" id="IPR006076">
    <property type="entry name" value="FAD-dep_OxRdtase"/>
</dbReference>
<organism evidence="9 11">
    <name type="scientific">Streptomyces fulvorobeus</name>
    <dbReference type="NCBI Taxonomy" id="284028"/>
    <lineage>
        <taxon>Bacteria</taxon>
        <taxon>Bacillati</taxon>
        <taxon>Actinomycetota</taxon>
        <taxon>Actinomycetes</taxon>
        <taxon>Kitasatosporales</taxon>
        <taxon>Streptomycetaceae</taxon>
        <taxon>Streptomyces</taxon>
    </lineage>
</organism>
<feature type="domain" description="FAD dependent oxidoreductase" evidence="8">
    <location>
        <begin position="11"/>
        <end position="362"/>
    </location>
</feature>
<keyword evidence="11" id="KW-1185">Reference proteome</keyword>
<protein>
    <recommendedName>
        <fullName evidence="5">glycine oxidase</fullName>
        <ecNumber evidence="5">1.4.3.19</ecNumber>
    </recommendedName>
</protein>
<dbReference type="Gene3D" id="3.50.50.60">
    <property type="entry name" value="FAD/NAD(P)-binding domain"/>
    <property type="match status" value="1"/>
</dbReference>